<dbReference type="InterPro" id="IPR001872">
    <property type="entry name" value="Peptidase_A8"/>
</dbReference>
<evidence type="ECO:0000256" key="1">
    <source>
        <dbReference type="ARBA" id="ARBA00006139"/>
    </source>
</evidence>
<name>A0ABX7IJV0_9ACTO</name>
<dbReference type="GO" id="GO:0004190">
    <property type="term" value="F:aspartic-type endopeptidase activity"/>
    <property type="evidence" value="ECO:0007669"/>
    <property type="project" value="UniProtKB-EC"/>
</dbReference>
<dbReference type="EC" id="3.4.23.36" evidence="9"/>
<evidence type="ECO:0000256" key="4">
    <source>
        <dbReference type="ARBA" id="ARBA00022692"/>
    </source>
</evidence>
<evidence type="ECO:0000313" key="13">
    <source>
        <dbReference type="Proteomes" id="UP000602653"/>
    </source>
</evidence>
<dbReference type="PRINTS" id="PR00781">
    <property type="entry name" value="LIPOSIGPTASE"/>
</dbReference>
<evidence type="ECO:0000256" key="7">
    <source>
        <dbReference type="ARBA" id="ARBA00022989"/>
    </source>
</evidence>
<feature type="active site" evidence="9">
    <location>
        <position position="114"/>
    </location>
</feature>
<comment type="pathway">
    <text evidence="9">Protein modification; lipoprotein biosynthesis (signal peptide cleavage).</text>
</comment>
<keyword evidence="6 9" id="KW-0378">Hydrolase</keyword>
<dbReference type="HAMAP" id="MF_00161">
    <property type="entry name" value="LspA"/>
    <property type="match status" value="1"/>
</dbReference>
<feature type="active site" evidence="9">
    <location>
        <position position="128"/>
    </location>
</feature>
<evidence type="ECO:0000256" key="2">
    <source>
        <dbReference type="ARBA" id="ARBA00022475"/>
    </source>
</evidence>
<keyword evidence="4 9" id="KW-0812">Transmembrane</keyword>
<reference evidence="12 13" key="1">
    <citation type="submission" date="2021-02" db="EMBL/GenBank/DDBJ databases">
        <title>Complete Genome Sequence of Arcanobacterium phocisimile strain DSM 26142T from a harbour seal.</title>
        <authorList>
            <person name="Borowiak M."/>
            <person name="Alssahen M."/>
            <person name="Malorny B."/>
            <person name="Laemmler C."/>
            <person name="Siebert U."/>
            <person name="Ploetz M."/>
            <person name="Abdulmawjood A."/>
        </authorList>
    </citation>
    <scope>NUCLEOTIDE SEQUENCE [LARGE SCALE GENOMIC DNA]</scope>
    <source>
        <strain evidence="12 13">DSM 26142</strain>
    </source>
</reference>
<evidence type="ECO:0000256" key="10">
    <source>
        <dbReference type="RuleBase" id="RU000594"/>
    </source>
</evidence>
<evidence type="ECO:0000256" key="8">
    <source>
        <dbReference type="ARBA" id="ARBA00023136"/>
    </source>
</evidence>
<keyword evidence="5 9" id="KW-0064">Aspartyl protease</keyword>
<comment type="similarity">
    <text evidence="1 9 11">Belongs to the peptidase A8 family.</text>
</comment>
<comment type="catalytic activity">
    <reaction evidence="9 10">
        <text>Release of signal peptides from bacterial membrane prolipoproteins. Hydrolyzes -Xaa-Yaa-Zaa-|-(S,diacylglyceryl)Cys-, in which Xaa is hydrophobic (preferably Leu), and Yaa (Ala or Ser) and Zaa (Gly or Ala) have small, neutral side chains.</text>
        <dbReference type="EC" id="3.4.23.36"/>
    </reaction>
</comment>
<feature type="transmembrane region" description="Helical" evidence="9">
    <location>
        <begin position="81"/>
        <end position="102"/>
    </location>
</feature>
<dbReference type="NCBIfam" id="TIGR00077">
    <property type="entry name" value="lspA"/>
    <property type="match status" value="1"/>
</dbReference>
<keyword evidence="2 9" id="KW-1003">Cell membrane</keyword>
<accession>A0ABX7IJV0</accession>
<gene>
    <name evidence="9 12" type="primary">lspA</name>
    <name evidence="12" type="ORF">JTE88_03355</name>
</gene>
<keyword evidence="13" id="KW-1185">Reference proteome</keyword>
<proteinExistence type="inferred from homology"/>
<comment type="subcellular location">
    <subcellularLocation>
        <location evidence="9">Cell membrane</location>
        <topology evidence="9">Multi-pass membrane protein</topology>
    </subcellularLocation>
</comment>
<keyword evidence="7 9" id="KW-1133">Transmembrane helix</keyword>
<dbReference type="PANTHER" id="PTHR33695">
    <property type="entry name" value="LIPOPROTEIN SIGNAL PEPTIDASE"/>
    <property type="match status" value="1"/>
</dbReference>
<feature type="transmembrane region" description="Helical" evidence="9">
    <location>
        <begin position="55"/>
        <end position="74"/>
    </location>
</feature>
<evidence type="ECO:0000256" key="5">
    <source>
        <dbReference type="ARBA" id="ARBA00022750"/>
    </source>
</evidence>
<dbReference type="Pfam" id="PF01252">
    <property type="entry name" value="Peptidase_A8"/>
    <property type="match status" value="1"/>
</dbReference>
<evidence type="ECO:0000256" key="9">
    <source>
        <dbReference type="HAMAP-Rule" id="MF_00161"/>
    </source>
</evidence>
<feature type="transmembrane region" description="Helical" evidence="9">
    <location>
        <begin position="122"/>
        <end position="141"/>
    </location>
</feature>
<dbReference type="PANTHER" id="PTHR33695:SF1">
    <property type="entry name" value="LIPOPROTEIN SIGNAL PEPTIDASE"/>
    <property type="match status" value="1"/>
</dbReference>
<evidence type="ECO:0000256" key="11">
    <source>
        <dbReference type="RuleBase" id="RU004181"/>
    </source>
</evidence>
<sequence>MLLAIATVTVIIDQLSKHWALLALNDGRTLPILGDWLSLHLVHNPGAAFSFLDNATWVFTLIATAFVVAFPFFLRSVSSRVVLVSAALVWGGAIGNLIDRLFRDPGFPQGHVVDFIQYSDWFIGNVADIALVAGFAVWGIYELLSPSSPNATTHTVQTISEEKP</sequence>
<dbReference type="PROSITE" id="PS00855">
    <property type="entry name" value="SPASE_II"/>
    <property type="match status" value="1"/>
</dbReference>
<keyword evidence="8 9" id="KW-0472">Membrane</keyword>
<comment type="function">
    <text evidence="9 10">This protein specifically catalyzes the removal of signal peptides from prolipoproteins.</text>
</comment>
<evidence type="ECO:0000256" key="3">
    <source>
        <dbReference type="ARBA" id="ARBA00022670"/>
    </source>
</evidence>
<dbReference type="EMBL" id="CP070228">
    <property type="protein sequence ID" value="QRV03015.1"/>
    <property type="molecule type" value="Genomic_DNA"/>
</dbReference>
<keyword evidence="3 9" id="KW-0645">Protease</keyword>
<dbReference type="Proteomes" id="UP000602653">
    <property type="component" value="Chromosome"/>
</dbReference>
<evidence type="ECO:0000256" key="6">
    <source>
        <dbReference type="ARBA" id="ARBA00022801"/>
    </source>
</evidence>
<comment type="caution">
    <text evidence="9">Lacks conserved residue(s) required for the propagation of feature annotation.</text>
</comment>
<protein>
    <recommendedName>
        <fullName evidence="9">Lipoprotein signal peptidase</fullName>
        <ecNumber evidence="9">3.4.23.36</ecNumber>
    </recommendedName>
    <alternativeName>
        <fullName evidence="9">Prolipoprotein signal peptidase</fullName>
    </alternativeName>
    <alternativeName>
        <fullName evidence="9">Signal peptidase II</fullName>
        <shortName evidence="9">SPase II</shortName>
    </alternativeName>
</protein>
<organism evidence="12 13">
    <name type="scientific">Arcanobacterium phocisimile</name>
    <dbReference type="NCBI Taxonomy" id="1302235"/>
    <lineage>
        <taxon>Bacteria</taxon>
        <taxon>Bacillati</taxon>
        <taxon>Actinomycetota</taxon>
        <taxon>Actinomycetes</taxon>
        <taxon>Actinomycetales</taxon>
        <taxon>Actinomycetaceae</taxon>
        <taxon>Arcanobacterium</taxon>
    </lineage>
</organism>
<evidence type="ECO:0000313" key="12">
    <source>
        <dbReference type="EMBL" id="QRV03015.1"/>
    </source>
</evidence>